<name>A0A922L4J2_DERFA</name>
<proteinExistence type="predicted"/>
<comment type="caution">
    <text evidence="1">The sequence shown here is derived from an EMBL/GenBank/DDBJ whole genome shotgun (WGS) entry which is preliminary data.</text>
</comment>
<dbReference type="Proteomes" id="UP000790347">
    <property type="component" value="Unassembled WGS sequence"/>
</dbReference>
<dbReference type="AlphaFoldDB" id="A0A922L4J2"/>
<evidence type="ECO:0000313" key="1">
    <source>
        <dbReference type="EMBL" id="KAH9511510.1"/>
    </source>
</evidence>
<dbReference type="EMBL" id="ASGP02000004">
    <property type="protein sequence ID" value="KAH9511510.1"/>
    <property type="molecule type" value="Genomic_DNA"/>
</dbReference>
<reference evidence="1" key="1">
    <citation type="submission" date="2013-05" db="EMBL/GenBank/DDBJ databases">
        <authorList>
            <person name="Yim A.K.Y."/>
            <person name="Chan T.F."/>
            <person name="Ji K.M."/>
            <person name="Liu X.Y."/>
            <person name="Zhou J.W."/>
            <person name="Li R.Q."/>
            <person name="Yang K.Y."/>
            <person name="Li J."/>
            <person name="Li M."/>
            <person name="Law P.T.W."/>
            <person name="Wu Y.L."/>
            <person name="Cai Z.L."/>
            <person name="Qin H."/>
            <person name="Bao Y."/>
            <person name="Leung R.K.K."/>
            <person name="Ng P.K.S."/>
            <person name="Zou J."/>
            <person name="Zhong X.J."/>
            <person name="Ran P.X."/>
            <person name="Zhong N.S."/>
            <person name="Liu Z.G."/>
            <person name="Tsui S.K.W."/>
        </authorList>
    </citation>
    <scope>NUCLEOTIDE SEQUENCE</scope>
    <source>
        <strain evidence="1">Derf</strain>
        <tissue evidence="1">Whole organism</tissue>
    </source>
</reference>
<reference evidence="1" key="2">
    <citation type="journal article" date="2022" name="Res Sq">
        <title>Comparative Genomics Reveals Insights into the Divergent Evolution of Astigmatic Mites and Household Pest Adaptations.</title>
        <authorList>
            <person name="Xiong Q."/>
            <person name="Wan A.T.-Y."/>
            <person name="Liu X.-Y."/>
            <person name="Fung C.S.-H."/>
            <person name="Xiao X."/>
            <person name="Malainual N."/>
            <person name="Hou J."/>
            <person name="Wang L."/>
            <person name="Wang M."/>
            <person name="Yang K."/>
            <person name="Cui Y."/>
            <person name="Leung E."/>
            <person name="Nong W."/>
            <person name="Shin S.-K."/>
            <person name="Au S."/>
            <person name="Jeong K.Y."/>
            <person name="Chew F.T."/>
            <person name="Hui J."/>
            <person name="Leung T.F."/>
            <person name="Tungtrongchitr A."/>
            <person name="Zhong N."/>
            <person name="Liu Z."/>
            <person name="Tsui S."/>
        </authorList>
    </citation>
    <scope>NUCLEOTIDE SEQUENCE</scope>
    <source>
        <strain evidence="1">Derf</strain>
        <tissue evidence="1">Whole organism</tissue>
    </source>
</reference>
<keyword evidence="2" id="KW-1185">Reference proteome</keyword>
<sequence length="61" mass="7748">MNQKGKYCKKNCRHHHPINLINYIFIEKKMKFEKYPNRIFVRFSQFHWNSIIHIINFQRIR</sequence>
<organism evidence="1 2">
    <name type="scientific">Dermatophagoides farinae</name>
    <name type="common">American house dust mite</name>
    <dbReference type="NCBI Taxonomy" id="6954"/>
    <lineage>
        <taxon>Eukaryota</taxon>
        <taxon>Metazoa</taxon>
        <taxon>Ecdysozoa</taxon>
        <taxon>Arthropoda</taxon>
        <taxon>Chelicerata</taxon>
        <taxon>Arachnida</taxon>
        <taxon>Acari</taxon>
        <taxon>Acariformes</taxon>
        <taxon>Sarcoptiformes</taxon>
        <taxon>Astigmata</taxon>
        <taxon>Psoroptidia</taxon>
        <taxon>Analgoidea</taxon>
        <taxon>Pyroglyphidae</taxon>
        <taxon>Dermatophagoidinae</taxon>
        <taxon>Dermatophagoides</taxon>
    </lineage>
</organism>
<evidence type="ECO:0000313" key="2">
    <source>
        <dbReference type="Proteomes" id="UP000790347"/>
    </source>
</evidence>
<gene>
    <name evidence="1" type="ORF">DERF_009964</name>
</gene>
<accession>A0A922L4J2</accession>
<protein>
    <submittedName>
        <fullName evidence="1">Uncharacterized protein</fullName>
    </submittedName>
</protein>